<protein>
    <submittedName>
        <fullName evidence="11">IMV membrane protein</fullName>
    </submittedName>
</protein>
<feature type="transmembrane region" description="Helical" evidence="10">
    <location>
        <begin position="40"/>
        <end position="64"/>
    </location>
</feature>
<comment type="function">
    <text evidence="1">Late protein which probably plays a role in virus entry into the host cell.</text>
</comment>
<dbReference type="Proteomes" id="UP000249273">
    <property type="component" value="Segment"/>
</dbReference>
<dbReference type="EMBL" id="MH427217">
    <property type="protein sequence ID" value="AWU47089.1"/>
    <property type="molecule type" value="Genomic_DNA"/>
</dbReference>
<evidence type="ECO:0000256" key="4">
    <source>
        <dbReference type="ARBA" id="ARBA00022692"/>
    </source>
</evidence>
<evidence type="ECO:0000256" key="8">
    <source>
        <dbReference type="ARBA" id="ARBA00023136"/>
    </source>
</evidence>
<keyword evidence="9" id="KW-1160">Virus entry into host cell</keyword>
<proteinExistence type="predicted"/>
<dbReference type="GeneID" id="36841041"/>
<evidence type="ECO:0000256" key="10">
    <source>
        <dbReference type="SAM" id="Phobius"/>
    </source>
</evidence>
<keyword evidence="6" id="KW-0426">Late protein</keyword>
<keyword evidence="12" id="KW-1185">Reference proteome</keyword>
<evidence type="ECO:0000313" key="12">
    <source>
        <dbReference type="Proteomes" id="UP000249273"/>
    </source>
</evidence>
<sequence length="71" mass="8230">MNNLFTTVFGVFISSSDDDFENFINAIKTVMIDKESMESRNIYSLCVVIFVICLLFISIFLFLYSKLIVQK</sequence>
<reference evidence="11" key="1">
    <citation type="submission" date="2018-05" db="EMBL/GenBank/DDBJ databases">
        <title>Complete Genome Sequence of a Novel Sea Otter Poxvirus.</title>
        <authorList>
            <person name="Jacob J.M."/>
            <person name="Subramaniam K."/>
            <person name="Tu S.-L."/>
            <person name="Nielsen O."/>
            <person name="Tuomi P.A."/>
            <person name="Upton C."/>
            <person name="Waltzek T.B."/>
        </authorList>
    </citation>
    <scope>NUCLEOTIDE SEQUENCE [LARGE SCALE GENOMIC DNA]</scope>
    <source>
        <strain evidence="11">ELK</strain>
    </source>
</reference>
<keyword evidence="3" id="KW-1162">Viral penetration into host cytoplasm</keyword>
<dbReference type="InterPro" id="IPR009175">
    <property type="entry name" value="Poxvirus_I2"/>
</dbReference>
<dbReference type="RefSeq" id="YP_009480582.1">
    <property type="nucleotide sequence ID" value="NC_037656.1"/>
</dbReference>
<dbReference type="GO" id="GO:0055036">
    <property type="term" value="C:virion membrane"/>
    <property type="evidence" value="ECO:0007669"/>
    <property type="project" value="UniProtKB-SubCell"/>
</dbReference>
<accession>A0A2U9QHL3</accession>
<evidence type="ECO:0000256" key="1">
    <source>
        <dbReference type="ARBA" id="ARBA00004101"/>
    </source>
</evidence>
<evidence type="ECO:0000256" key="9">
    <source>
        <dbReference type="ARBA" id="ARBA00023296"/>
    </source>
</evidence>
<organism evidence="11">
    <name type="scientific">Sea otter poxvirus</name>
    <dbReference type="NCBI Taxonomy" id="1416741"/>
    <lineage>
        <taxon>Viruses</taxon>
        <taxon>Varidnaviria</taxon>
        <taxon>Bamfordvirae</taxon>
        <taxon>Nucleocytoviricota</taxon>
        <taxon>Pokkesviricetes</taxon>
        <taxon>Chitovirales</taxon>
        <taxon>Poxviridae</taxon>
        <taxon>Chordopoxvirinae</taxon>
        <taxon>Mustelpoxvirus</taxon>
        <taxon>Mustelpoxvirus seaotterpox</taxon>
        <taxon>Sea otterpox virus</taxon>
    </lineage>
</organism>
<keyword evidence="4 10" id="KW-0812">Transmembrane</keyword>
<keyword evidence="8 10" id="KW-0472">Membrane</keyword>
<evidence type="ECO:0000313" key="11">
    <source>
        <dbReference type="EMBL" id="AWU47089.1"/>
    </source>
</evidence>
<keyword evidence="5" id="KW-0946">Virion</keyword>
<evidence type="ECO:0000256" key="5">
    <source>
        <dbReference type="ARBA" id="ARBA00022844"/>
    </source>
</evidence>
<keyword evidence="7 10" id="KW-1133">Transmembrane helix</keyword>
<dbReference type="PIRSF" id="PIRSF003766">
    <property type="entry name" value="VAC_I2L"/>
    <property type="match status" value="1"/>
</dbReference>
<dbReference type="OrthoDB" id="27234at10239"/>
<evidence type="ECO:0000256" key="6">
    <source>
        <dbReference type="ARBA" id="ARBA00022921"/>
    </source>
</evidence>
<gene>
    <name evidence="11" type="primary">SOPV-ELK-044</name>
</gene>
<evidence type="ECO:0000256" key="2">
    <source>
        <dbReference type="ARBA" id="ARBA00004381"/>
    </source>
</evidence>
<evidence type="ECO:0000256" key="3">
    <source>
        <dbReference type="ARBA" id="ARBA00022595"/>
    </source>
</evidence>
<comment type="subcellular location">
    <subcellularLocation>
        <location evidence="2">Virion membrane</location>
        <topology evidence="2">Single-pass membrane protein</topology>
    </subcellularLocation>
</comment>
<dbReference type="Pfam" id="PF12575">
    <property type="entry name" value="Pox_EPC_I2-L1"/>
    <property type="match status" value="1"/>
</dbReference>
<evidence type="ECO:0000256" key="7">
    <source>
        <dbReference type="ARBA" id="ARBA00022989"/>
    </source>
</evidence>
<dbReference type="KEGG" id="vg:36841041"/>
<dbReference type="GO" id="GO:0046718">
    <property type="term" value="P:symbiont entry into host cell"/>
    <property type="evidence" value="ECO:0007669"/>
    <property type="project" value="UniProtKB-KW"/>
</dbReference>
<name>A0A2U9QHL3_9POXV</name>